<evidence type="ECO:0000256" key="8">
    <source>
        <dbReference type="ARBA" id="ARBA00022833"/>
    </source>
</evidence>
<dbReference type="InterPro" id="IPR039398">
    <property type="entry name" value="Deltex_fam"/>
</dbReference>
<dbReference type="InterPro" id="IPR001841">
    <property type="entry name" value="Znf_RING"/>
</dbReference>
<name>A0A8S3R6A0_MYTED</name>
<dbReference type="CDD" id="cd16459">
    <property type="entry name" value="RING-H2_DTX1-like"/>
    <property type="match status" value="1"/>
</dbReference>
<comment type="subcellular location">
    <subcellularLocation>
        <location evidence="11">Cytoplasm</location>
    </subcellularLocation>
</comment>
<dbReference type="InterPro" id="IPR013083">
    <property type="entry name" value="Znf_RING/FYVE/PHD"/>
</dbReference>
<dbReference type="InterPro" id="IPR039399">
    <property type="entry name" value="Deltex_C_sf"/>
</dbReference>
<comment type="similarity">
    <text evidence="3 11">Belongs to the Deltex family.</text>
</comment>
<dbReference type="SMART" id="SM00678">
    <property type="entry name" value="WWE"/>
    <property type="match status" value="2"/>
</dbReference>
<keyword evidence="9" id="KW-0914">Notch signaling pathway</keyword>
<dbReference type="SMR" id="A0A8S3R6A0"/>
<dbReference type="GO" id="GO:0016567">
    <property type="term" value="P:protein ubiquitination"/>
    <property type="evidence" value="ECO:0007669"/>
    <property type="project" value="UniProtKB-UniRule"/>
</dbReference>
<evidence type="ECO:0000256" key="10">
    <source>
        <dbReference type="PROSITE-ProRule" id="PRU00175"/>
    </source>
</evidence>
<dbReference type="InterPro" id="IPR039396">
    <property type="entry name" value="Deltex_C"/>
</dbReference>
<comment type="catalytic activity">
    <reaction evidence="1 11">
        <text>S-ubiquitinyl-[E2 ubiquitin-conjugating enzyme]-L-cysteine + [acceptor protein]-L-lysine = [E2 ubiquitin-conjugating enzyme]-L-cysteine + N(6)-ubiquitinyl-[acceptor protein]-L-lysine.</text>
        <dbReference type="EC" id="2.3.2.27"/>
    </reaction>
</comment>
<dbReference type="GO" id="GO:0008270">
    <property type="term" value="F:zinc ion binding"/>
    <property type="evidence" value="ECO:0007669"/>
    <property type="project" value="UniProtKB-KW"/>
</dbReference>
<evidence type="ECO:0000256" key="3">
    <source>
        <dbReference type="ARBA" id="ARBA00009413"/>
    </source>
</evidence>
<feature type="domain" description="RING-type" evidence="13">
    <location>
        <begin position="479"/>
        <end position="536"/>
    </location>
</feature>
<evidence type="ECO:0000256" key="5">
    <source>
        <dbReference type="ARBA" id="ARBA00022723"/>
    </source>
</evidence>
<dbReference type="Pfam" id="PF02825">
    <property type="entry name" value="WWE"/>
    <property type="match status" value="2"/>
</dbReference>
<dbReference type="SUPFAM" id="SSF117839">
    <property type="entry name" value="WWE domain"/>
    <property type="match status" value="2"/>
</dbReference>
<dbReference type="InterPro" id="IPR004170">
    <property type="entry name" value="WWE_dom"/>
</dbReference>
<dbReference type="EC" id="2.3.2.27" evidence="11"/>
<evidence type="ECO:0000256" key="4">
    <source>
        <dbReference type="ARBA" id="ARBA00022679"/>
    </source>
</evidence>
<feature type="domain" description="WWE" evidence="14">
    <location>
        <begin position="79"/>
        <end position="160"/>
    </location>
</feature>
<dbReference type="FunFam" id="3.30.40.10:FF:000097">
    <property type="entry name" value="E3 ubiquitin-protein ligase DTX4"/>
    <property type="match status" value="1"/>
</dbReference>
<feature type="compositionally biased region" description="Polar residues" evidence="12">
    <location>
        <begin position="170"/>
        <end position="179"/>
    </location>
</feature>
<evidence type="ECO:0000256" key="6">
    <source>
        <dbReference type="ARBA" id="ARBA00022737"/>
    </source>
</evidence>
<evidence type="ECO:0000259" key="14">
    <source>
        <dbReference type="PROSITE" id="PS50918"/>
    </source>
</evidence>
<keyword evidence="16" id="KW-1185">Reference proteome</keyword>
<dbReference type="SUPFAM" id="SSF57850">
    <property type="entry name" value="RING/U-box"/>
    <property type="match status" value="1"/>
</dbReference>
<dbReference type="GO" id="GO:0061630">
    <property type="term" value="F:ubiquitin protein ligase activity"/>
    <property type="evidence" value="ECO:0007669"/>
    <property type="project" value="UniProtKB-UniRule"/>
</dbReference>
<evidence type="ECO:0000256" key="12">
    <source>
        <dbReference type="SAM" id="MobiDB-lite"/>
    </source>
</evidence>
<keyword evidence="7 10" id="KW-0863">Zinc-finger</keyword>
<comment type="caution">
    <text evidence="15">The sequence shown here is derived from an EMBL/GenBank/DDBJ whole genome shotgun (WGS) entry which is preliminary data.</text>
</comment>
<dbReference type="GO" id="GO:0005737">
    <property type="term" value="C:cytoplasm"/>
    <property type="evidence" value="ECO:0007669"/>
    <property type="project" value="UniProtKB-SubCell"/>
</dbReference>
<dbReference type="CDD" id="cd09633">
    <property type="entry name" value="Deltex_C"/>
    <property type="match status" value="1"/>
</dbReference>
<keyword evidence="5 11" id="KW-0479">Metal-binding</keyword>
<accession>A0A8S3R6A0</accession>
<evidence type="ECO:0000256" key="11">
    <source>
        <dbReference type="RuleBase" id="RU367105"/>
    </source>
</evidence>
<dbReference type="SMART" id="SM00184">
    <property type="entry name" value="RING"/>
    <property type="match status" value="1"/>
</dbReference>
<evidence type="ECO:0000313" key="15">
    <source>
        <dbReference type="EMBL" id="CAG2204201.1"/>
    </source>
</evidence>
<dbReference type="Gene3D" id="3.30.40.10">
    <property type="entry name" value="Zinc/RING finger domain, C3HC4 (zinc finger)"/>
    <property type="match status" value="1"/>
</dbReference>
<dbReference type="AlphaFoldDB" id="A0A8S3R6A0"/>
<keyword evidence="8 11" id="KW-0862">Zinc</keyword>
<evidence type="ECO:0000256" key="2">
    <source>
        <dbReference type="ARBA" id="ARBA00004906"/>
    </source>
</evidence>
<dbReference type="Gene3D" id="3.30.720.50">
    <property type="match status" value="2"/>
</dbReference>
<dbReference type="InterPro" id="IPR018123">
    <property type="entry name" value="WWE-dom_subgr"/>
</dbReference>
<dbReference type="InterPro" id="IPR037197">
    <property type="entry name" value="WWE_dom_sf"/>
</dbReference>
<dbReference type="EMBL" id="CAJPWZ010000941">
    <property type="protein sequence ID" value="CAG2204201.1"/>
    <property type="molecule type" value="Genomic_DNA"/>
</dbReference>
<evidence type="ECO:0000256" key="7">
    <source>
        <dbReference type="ARBA" id="ARBA00022771"/>
    </source>
</evidence>
<protein>
    <recommendedName>
        <fullName evidence="11">E3 ubiquitin-protein ligase</fullName>
        <ecNumber evidence="11">2.3.2.27</ecNumber>
    </recommendedName>
</protein>
<proteinExistence type="inferred from homology"/>
<evidence type="ECO:0000313" key="16">
    <source>
        <dbReference type="Proteomes" id="UP000683360"/>
    </source>
</evidence>
<feature type="domain" description="WWE" evidence="14">
    <location>
        <begin position="1"/>
        <end position="78"/>
    </location>
</feature>
<keyword evidence="15" id="KW-0012">Acyltransferase</keyword>
<keyword evidence="6" id="KW-0677">Repeat</keyword>
<dbReference type="FunFam" id="3.30.390.130:FF:000001">
    <property type="entry name" value="Probable E3 ubiquitin-protein ligase DTX3"/>
    <property type="match status" value="1"/>
</dbReference>
<dbReference type="Proteomes" id="UP000683360">
    <property type="component" value="Unassembled WGS sequence"/>
</dbReference>
<evidence type="ECO:0000256" key="9">
    <source>
        <dbReference type="ARBA" id="ARBA00022976"/>
    </source>
</evidence>
<dbReference type="PROSITE" id="PS50918">
    <property type="entry name" value="WWE"/>
    <property type="match status" value="2"/>
</dbReference>
<feature type="region of interest" description="Disordered" evidence="12">
    <location>
        <begin position="161"/>
        <end position="240"/>
    </location>
</feature>
<keyword evidence="11" id="KW-0963">Cytoplasm</keyword>
<evidence type="ECO:0000259" key="13">
    <source>
        <dbReference type="PROSITE" id="PS50089"/>
    </source>
</evidence>
<dbReference type="OrthoDB" id="2449614at2759"/>
<reference evidence="15" key="1">
    <citation type="submission" date="2021-03" db="EMBL/GenBank/DDBJ databases">
        <authorList>
            <person name="Bekaert M."/>
        </authorList>
    </citation>
    <scope>NUCLEOTIDE SEQUENCE</scope>
</reference>
<dbReference type="PROSITE" id="PS50089">
    <property type="entry name" value="ZF_RING_2"/>
    <property type="match status" value="1"/>
</dbReference>
<comment type="pathway">
    <text evidence="2 11">Protein modification; protein ubiquitination.</text>
</comment>
<organism evidence="15 16">
    <name type="scientific">Mytilus edulis</name>
    <name type="common">Blue mussel</name>
    <dbReference type="NCBI Taxonomy" id="6550"/>
    <lineage>
        <taxon>Eukaryota</taxon>
        <taxon>Metazoa</taxon>
        <taxon>Spiralia</taxon>
        <taxon>Lophotrochozoa</taxon>
        <taxon>Mollusca</taxon>
        <taxon>Bivalvia</taxon>
        <taxon>Autobranchia</taxon>
        <taxon>Pteriomorphia</taxon>
        <taxon>Mytilida</taxon>
        <taxon>Mytiloidea</taxon>
        <taxon>Mytilidae</taxon>
        <taxon>Mytilinae</taxon>
        <taxon>Mytilus</taxon>
    </lineage>
</organism>
<gene>
    <name evidence="15" type="ORF">MEDL_18683</name>
</gene>
<evidence type="ECO:0000256" key="1">
    <source>
        <dbReference type="ARBA" id="ARBA00000900"/>
    </source>
</evidence>
<dbReference type="PANTHER" id="PTHR12622">
    <property type="entry name" value="DELTEX-RELATED"/>
    <property type="match status" value="1"/>
</dbReference>
<dbReference type="Gene3D" id="3.30.390.130">
    <property type="match status" value="1"/>
</dbReference>
<sequence>MKMSQSSTNVIVWEWMNEFGRWRPYEPNVTQYIENAYQNNSNQVNLSAADSSLSSYAIDFVTTCQIRLGTGTARPIRRSTYPPSSLPGKGIVWQWEGDVRGQWHIYDMEVGCLIEDYYSQTPRTNIFDLSKSALKLPYHIDFSKMIQIRIETGRVRKVRRATTKLAYPSGNGTNSPPQHSSVSMVSTASTSSNGASNSSSKSPTKSSGTSPSPTKKFKSGHTNSQTATAPNPIGAATSNNVSNFNPSAVYTTASQSFNHVTPNYGNTPSSQNSNQVNLAYGRRLTRSFVNANSMPQSMANQMPQNMTNQNVSHMGQGNSNIGQNNNTFPNFTPNMTMNPSSQYQNMPQMGMAGNMNNNIGNMQPSNFPMGPSNAVGQAFYGGQAMSAQYGMFPVHHGLPGGSIVNMARSGHPAASSGMTYPSGSSTAVRSGSQHLDIPEEAKIPNINSRQSKKQGKTSDTEIFEQFTEVIQHPPADEDCCICCEKLSHASGYGEGQMENHVVYQLNKCSHMFHKLCLIAMYDSGSKNGSMQCPACKTIYGEKHGNCPKGVMEYCIMSQALQGFPDSQTIRILYHISPGVQTQEHPHPGKRFTCRGFPRVCFLPDNDEGRKILKLLIVAWKRRLTFTIGHSTTTGETDTVTWNEIHHKTEFGSNISGHGFPDDKYFDNVLQELSVQGVTEKDI</sequence>
<dbReference type="Pfam" id="PF18102">
    <property type="entry name" value="DTC"/>
    <property type="match status" value="1"/>
</dbReference>
<dbReference type="GO" id="GO:0007219">
    <property type="term" value="P:Notch signaling pathway"/>
    <property type="evidence" value="ECO:0007669"/>
    <property type="project" value="UniProtKB-KW"/>
</dbReference>
<keyword evidence="4 11" id="KW-0808">Transferase</keyword>
<feature type="compositionally biased region" description="Low complexity" evidence="12">
    <location>
        <begin position="180"/>
        <end position="214"/>
    </location>
</feature>